<sequence>MATCGENTITQSPARSLKNTGKNCCVKVRNGAEMGSKRSSAAHFSGGTARLLALG</sequence>
<accession>D2R338</accession>
<evidence type="ECO:0000313" key="2">
    <source>
        <dbReference type="Proteomes" id="UP000001887"/>
    </source>
</evidence>
<reference evidence="1 2" key="1">
    <citation type="journal article" date="2009" name="Stand. Genomic Sci.">
        <title>Complete genome sequence of Pirellula staleyi type strain (ATCC 27377).</title>
        <authorList>
            <person name="Clum A."/>
            <person name="Tindall B.J."/>
            <person name="Sikorski J."/>
            <person name="Ivanova N."/>
            <person name="Mavrommatis K."/>
            <person name="Lucas S."/>
            <person name="Glavina del Rio T."/>
            <person name="Nolan M."/>
            <person name="Chen F."/>
            <person name="Tice H."/>
            <person name="Pitluck S."/>
            <person name="Cheng J.F."/>
            <person name="Chertkov O."/>
            <person name="Brettin T."/>
            <person name="Han C."/>
            <person name="Detter J.C."/>
            <person name="Kuske C."/>
            <person name="Bruce D."/>
            <person name="Goodwin L."/>
            <person name="Ovchinikova G."/>
            <person name="Pati A."/>
            <person name="Mikhailova N."/>
            <person name="Chen A."/>
            <person name="Palaniappan K."/>
            <person name="Land M."/>
            <person name="Hauser L."/>
            <person name="Chang Y.J."/>
            <person name="Jeffries C.D."/>
            <person name="Chain P."/>
            <person name="Rohde M."/>
            <person name="Goker M."/>
            <person name="Bristow J."/>
            <person name="Eisen J.A."/>
            <person name="Markowitz V."/>
            <person name="Hugenholtz P."/>
            <person name="Kyrpides N.C."/>
            <person name="Klenk H.P."/>
            <person name="Lapidus A."/>
        </authorList>
    </citation>
    <scope>NUCLEOTIDE SEQUENCE [LARGE SCALE GENOMIC DNA]</scope>
    <source>
        <strain evidence="2">ATCC 27377 / DSM 6068 / ICPB 4128</strain>
    </source>
</reference>
<name>D2R338_PIRSD</name>
<gene>
    <name evidence="1" type="ordered locus">Psta_4121</name>
</gene>
<evidence type="ECO:0000313" key="1">
    <source>
        <dbReference type="EMBL" id="ADB18771.1"/>
    </source>
</evidence>
<dbReference type="HOGENOM" id="CLU_3028339_0_0_0"/>
<dbReference type="EMBL" id="CP001848">
    <property type="protein sequence ID" value="ADB18771.1"/>
    <property type="molecule type" value="Genomic_DNA"/>
</dbReference>
<dbReference type="KEGG" id="psl:Psta_4121"/>
<keyword evidence="2" id="KW-1185">Reference proteome</keyword>
<proteinExistence type="predicted"/>
<dbReference type="Proteomes" id="UP000001887">
    <property type="component" value="Chromosome"/>
</dbReference>
<protein>
    <submittedName>
        <fullName evidence="1">Uncharacterized protein</fullName>
    </submittedName>
</protein>
<organism evidence="1 2">
    <name type="scientific">Pirellula staleyi (strain ATCC 27377 / DSM 6068 / ICPB 4128)</name>
    <name type="common">Pirella staleyi</name>
    <dbReference type="NCBI Taxonomy" id="530564"/>
    <lineage>
        <taxon>Bacteria</taxon>
        <taxon>Pseudomonadati</taxon>
        <taxon>Planctomycetota</taxon>
        <taxon>Planctomycetia</taxon>
        <taxon>Pirellulales</taxon>
        <taxon>Pirellulaceae</taxon>
        <taxon>Pirellula</taxon>
    </lineage>
</organism>
<dbReference type="STRING" id="530564.Psta_4121"/>
<dbReference type="AlphaFoldDB" id="D2R338"/>